<dbReference type="FunFam" id="2.30.42.10:FF:000063">
    <property type="entry name" value="Peptidase, S41 family"/>
    <property type="match status" value="1"/>
</dbReference>
<evidence type="ECO:0000256" key="5">
    <source>
        <dbReference type="RuleBase" id="RU004404"/>
    </source>
</evidence>
<dbReference type="OrthoDB" id="9812068at2"/>
<keyword evidence="6" id="KW-0732">Signal</keyword>
<dbReference type="InterPro" id="IPR005151">
    <property type="entry name" value="Tail-specific_protease"/>
</dbReference>
<dbReference type="eggNOG" id="COG0793">
    <property type="taxonomic scope" value="Bacteria"/>
</dbReference>
<dbReference type="Proteomes" id="UP000001349">
    <property type="component" value="Chromosome"/>
</dbReference>
<evidence type="ECO:0000256" key="3">
    <source>
        <dbReference type="ARBA" id="ARBA00022801"/>
    </source>
</evidence>
<comment type="similarity">
    <text evidence="1 5">Belongs to the peptidase S41A family.</text>
</comment>
<dbReference type="Gene3D" id="1.10.101.10">
    <property type="entry name" value="PGBD-like superfamily/PGBD"/>
    <property type="match status" value="1"/>
</dbReference>
<keyword evidence="4 5" id="KW-0720">Serine protease</keyword>
<dbReference type="InterPro" id="IPR036034">
    <property type="entry name" value="PDZ_sf"/>
</dbReference>
<accession>B8I597</accession>
<proteinExistence type="inferred from homology"/>
<dbReference type="InterPro" id="IPR036365">
    <property type="entry name" value="PGBD-like_sf"/>
</dbReference>
<dbReference type="PROSITE" id="PS50106">
    <property type="entry name" value="PDZ"/>
    <property type="match status" value="1"/>
</dbReference>
<dbReference type="InterPro" id="IPR036366">
    <property type="entry name" value="PGBDSf"/>
</dbReference>
<organism evidence="8 9">
    <name type="scientific">Ruminiclostridium cellulolyticum (strain ATCC 35319 / DSM 5812 / JCM 6584 / H10)</name>
    <name type="common">Clostridium cellulolyticum</name>
    <dbReference type="NCBI Taxonomy" id="394503"/>
    <lineage>
        <taxon>Bacteria</taxon>
        <taxon>Bacillati</taxon>
        <taxon>Bacillota</taxon>
        <taxon>Clostridia</taxon>
        <taxon>Eubacteriales</taxon>
        <taxon>Oscillospiraceae</taxon>
        <taxon>Ruminiclostridium</taxon>
    </lineage>
</organism>
<feature type="domain" description="PDZ" evidence="7">
    <location>
        <begin position="90"/>
        <end position="150"/>
    </location>
</feature>
<dbReference type="InterPro" id="IPR004447">
    <property type="entry name" value="Peptidase_S41A"/>
</dbReference>
<dbReference type="Pfam" id="PF01471">
    <property type="entry name" value="PG_binding_1"/>
    <property type="match status" value="1"/>
</dbReference>
<sequence precursor="true">MNKFRRITVLFLVISISLMVFTSTAFSADSKTTDGEYLQSIIDLIKQKYNGNITDDELLQGALKGMFNTLDQYSQYYTPEEFEEFYGSLEGAVEGVGISIEKIDNNLIVNKVFANSPAKKAGVLSGDRIVQVNGESVQGKELNEVVSKIKGMSGTKVKLGIMRQGTKNLITLEMYRAQVDLPSVHYELRGNIGYIHIDSFSQNSSKGVSEALKYFDGKKVTRIVLDLRNNPGGYLDQAIAIARYFVPKGIITTLDYKDTLLEDKIYYSDLEKVKYSLAVLVNENTASAAEILTGAIKDTKAGVVIGSKTFGKAKVQESIPILTDEAFSKFNEGSEKKSANAYDFKSYMTDLSGWAKMTIGLYYTPNGNCIDLKGIEPEIKIKEPTPFGIHVNLLEPMSVTVKPSLGTQYYDVLSAECVLKLLNYNIGTPDYILDANSVEAIKKFQKSNKLSSSGILDFTTQKLLNKKIADIKLKQDKVYSRAISELMK</sequence>
<gene>
    <name evidence="8" type="ordered locus">Ccel_0290</name>
</gene>
<dbReference type="SUPFAM" id="SSF50156">
    <property type="entry name" value="PDZ domain-like"/>
    <property type="match status" value="1"/>
</dbReference>
<dbReference type="CDD" id="cd06782">
    <property type="entry name" value="cpPDZ_CPP-like"/>
    <property type="match status" value="1"/>
</dbReference>
<dbReference type="InterPro" id="IPR055210">
    <property type="entry name" value="CtpA/B_N"/>
</dbReference>
<dbReference type="CDD" id="cd07560">
    <property type="entry name" value="Peptidase_S41_CPP"/>
    <property type="match status" value="1"/>
</dbReference>
<dbReference type="GO" id="GO:0008236">
    <property type="term" value="F:serine-type peptidase activity"/>
    <property type="evidence" value="ECO:0007669"/>
    <property type="project" value="UniProtKB-KW"/>
</dbReference>
<dbReference type="RefSeq" id="WP_012634742.1">
    <property type="nucleotide sequence ID" value="NC_011898.1"/>
</dbReference>
<keyword evidence="3 5" id="KW-0378">Hydrolase</keyword>
<evidence type="ECO:0000256" key="4">
    <source>
        <dbReference type="ARBA" id="ARBA00022825"/>
    </source>
</evidence>
<dbReference type="STRING" id="394503.Ccel_0290"/>
<dbReference type="Gene3D" id="2.30.42.10">
    <property type="match status" value="1"/>
</dbReference>
<dbReference type="Gene3D" id="3.90.226.10">
    <property type="entry name" value="2-enoyl-CoA Hydratase, Chain A, domain 1"/>
    <property type="match status" value="1"/>
</dbReference>
<dbReference type="SMART" id="SM00245">
    <property type="entry name" value="TSPc"/>
    <property type="match status" value="1"/>
</dbReference>
<dbReference type="NCBIfam" id="TIGR00225">
    <property type="entry name" value="prc"/>
    <property type="match status" value="1"/>
</dbReference>
<dbReference type="KEGG" id="cce:Ccel_0290"/>
<evidence type="ECO:0000256" key="2">
    <source>
        <dbReference type="ARBA" id="ARBA00022670"/>
    </source>
</evidence>
<feature type="chain" id="PRO_5002871533" evidence="6">
    <location>
        <begin position="28"/>
        <end position="488"/>
    </location>
</feature>
<dbReference type="Pfam" id="PF03572">
    <property type="entry name" value="Peptidase_S41"/>
    <property type="match status" value="1"/>
</dbReference>
<dbReference type="SMART" id="SM00228">
    <property type="entry name" value="PDZ"/>
    <property type="match status" value="1"/>
</dbReference>
<dbReference type="SUPFAM" id="SSF47090">
    <property type="entry name" value="PGBD-like"/>
    <property type="match status" value="1"/>
</dbReference>
<dbReference type="GO" id="GO:0030288">
    <property type="term" value="C:outer membrane-bounded periplasmic space"/>
    <property type="evidence" value="ECO:0007669"/>
    <property type="project" value="TreeGrafter"/>
</dbReference>
<dbReference type="GO" id="GO:0006508">
    <property type="term" value="P:proteolysis"/>
    <property type="evidence" value="ECO:0007669"/>
    <property type="project" value="UniProtKB-KW"/>
</dbReference>
<dbReference type="Gene3D" id="3.30.750.44">
    <property type="match status" value="1"/>
</dbReference>
<dbReference type="PANTHER" id="PTHR32060">
    <property type="entry name" value="TAIL-SPECIFIC PROTEASE"/>
    <property type="match status" value="1"/>
</dbReference>
<evidence type="ECO:0000256" key="6">
    <source>
        <dbReference type="SAM" id="SignalP"/>
    </source>
</evidence>
<dbReference type="HOGENOM" id="CLU_017295_3_0_9"/>
<dbReference type="InterPro" id="IPR041489">
    <property type="entry name" value="PDZ_6"/>
</dbReference>
<name>B8I597_RUMCH</name>
<dbReference type="InterPro" id="IPR002477">
    <property type="entry name" value="Peptidoglycan-bd-like"/>
</dbReference>
<keyword evidence="2 5" id="KW-0645">Protease</keyword>
<dbReference type="SUPFAM" id="SSF52096">
    <property type="entry name" value="ClpP/crotonase"/>
    <property type="match status" value="1"/>
</dbReference>
<dbReference type="GO" id="GO:0004175">
    <property type="term" value="F:endopeptidase activity"/>
    <property type="evidence" value="ECO:0007669"/>
    <property type="project" value="TreeGrafter"/>
</dbReference>
<reference evidence="8 9" key="1">
    <citation type="submission" date="2009-01" db="EMBL/GenBank/DDBJ databases">
        <title>Complete sequence of Clostridium cellulolyticum H10.</title>
        <authorList>
            <consortium name="US DOE Joint Genome Institute"/>
            <person name="Lucas S."/>
            <person name="Copeland A."/>
            <person name="Lapidus A."/>
            <person name="Glavina del Rio T."/>
            <person name="Dalin E."/>
            <person name="Tice H."/>
            <person name="Bruce D."/>
            <person name="Goodwin L."/>
            <person name="Pitluck S."/>
            <person name="Chertkov O."/>
            <person name="Saunders E."/>
            <person name="Brettin T."/>
            <person name="Detter J.C."/>
            <person name="Han C."/>
            <person name="Larimer F."/>
            <person name="Land M."/>
            <person name="Hauser L."/>
            <person name="Kyrpides N."/>
            <person name="Ivanova N."/>
            <person name="Zhou J."/>
            <person name="Richardson P."/>
        </authorList>
    </citation>
    <scope>NUCLEOTIDE SEQUENCE [LARGE SCALE GENOMIC DNA]</scope>
    <source>
        <strain evidence="9">ATCC 35319 / DSM 5812 / JCM 6584 / H10</strain>
    </source>
</reference>
<dbReference type="GO" id="GO:0007165">
    <property type="term" value="P:signal transduction"/>
    <property type="evidence" value="ECO:0007669"/>
    <property type="project" value="TreeGrafter"/>
</dbReference>
<evidence type="ECO:0000256" key="1">
    <source>
        <dbReference type="ARBA" id="ARBA00009179"/>
    </source>
</evidence>
<evidence type="ECO:0000259" key="7">
    <source>
        <dbReference type="PROSITE" id="PS50106"/>
    </source>
</evidence>
<keyword evidence="9" id="KW-1185">Reference proteome</keyword>
<dbReference type="PANTHER" id="PTHR32060:SF30">
    <property type="entry name" value="CARBOXY-TERMINAL PROCESSING PROTEASE CTPA"/>
    <property type="match status" value="1"/>
</dbReference>
<dbReference type="EMBL" id="CP001348">
    <property type="protein sequence ID" value="ACL74677.1"/>
    <property type="molecule type" value="Genomic_DNA"/>
</dbReference>
<protein>
    <submittedName>
        <fullName evidence="8">Carboxyl-terminal protease</fullName>
    </submittedName>
</protein>
<dbReference type="Pfam" id="PF17820">
    <property type="entry name" value="PDZ_6"/>
    <property type="match status" value="1"/>
</dbReference>
<dbReference type="AlphaFoldDB" id="B8I597"/>
<dbReference type="InterPro" id="IPR001478">
    <property type="entry name" value="PDZ"/>
</dbReference>
<feature type="signal peptide" evidence="6">
    <location>
        <begin position="1"/>
        <end position="27"/>
    </location>
</feature>
<evidence type="ECO:0000313" key="8">
    <source>
        <dbReference type="EMBL" id="ACL74677.1"/>
    </source>
</evidence>
<evidence type="ECO:0000313" key="9">
    <source>
        <dbReference type="Proteomes" id="UP000001349"/>
    </source>
</evidence>
<dbReference type="Pfam" id="PF22694">
    <property type="entry name" value="CtpB_N-like"/>
    <property type="match status" value="1"/>
</dbReference>
<dbReference type="InterPro" id="IPR029045">
    <property type="entry name" value="ClpP/crotonase-like_dom_sf"/>
</dbReference>